<protein>
    <submittedName>
        <fullName evidence="1">Uncharacterized protein</fullName>
    </submittedName>
</protein>
<proteinExistence type="predicted"/>
<dbReference type="EMBL" id="BPLQ01005941">
    <property type="protein sequence ID" value="GIY18744.1"/>
    <property type="molecule type" value="Genomic_DNA"/>
</dbReference>
<sequence length="93" mass="10527">MVITNHSFKATRPLVHRPNSTVWLKMASRSGSSSCDLVVARQLDGLVVSLKCRYHVPKTRLLFQTSAGLFLPFSFLRRLFILENCVARSGDYN</sequence>
<organism evidence="1 2">
    <name type="scientific">Caerostris darwini</name>
    <dbReference type="NCBI Taxonomy" id="1538125"/>
    <lineage>
        <taxon>Eukaryota</taxon>
        <taxon>Metazoa</taxon>
        <taxon>Ecdysozoa</taxon>
        <taxon>Arthropoda</taxon>
        <taxon>Chelicerata</taxon>
        <taxon>Arachnida</taxon>
        <taxon>Araneae</taxon>
        <taxon>Araneomorphae</taxon>
        <taxon>Entelegynae</taxon>
        <taxon>Araneoidea</taxon>
        <taxon>Araneidae</taxon>
        <taxon>Caerostris</taxon>
    </lineage>
</organism>
<gene>
    <name evidence="1" type="ORF">CDAR_605501</name>
</gene>
<dbReference type="Proteomes" id="UP001054837">
    <property type="component" value="Unassembled WGS sequence"/>
</dbReference>
<reference evidence="1 2" key="1">
    <citation type="submission" date="2021-06" db="EMBL/GenBank/DDBJ databases">
        <title>Caerostris darwini draft genome.</title>
        <authorList>
            <person name="Kono N."/>
            <person name="Arakawa K."/>
        </authorList>
    </citation>
    <scope>NUCLEOTIDE SEQUENCE [LARGE SCALE GENOMIC DNA]</scope>
</reference>
<evidence type="ECO:0000313" key="1">
    <source>
        <dbReference type="EMBL" id="GIY18744.1"/>
    </source>
</evidence>
<dbReference type="AlphaFoldDB" id="A0AAV4RDT0"/>
<keyword evidence="2" id="KW-1185">Reference proteome</keyword>
<name>A0AAV4RDT0_9ARAC</name>
<accession>A0AAV4RDT0</accession>
<evidence type="ECO:0000313" key="2">
    <source>
        <dbReference type="Proteomes" id="UP001054837"/>
    </source>
</evidence>
<comment type="caution">
    <text evidence="1">The sequence shown here is derived from an EMBL/GenBank/DDBJ whole genome shotgun (WGS) entry which is preliminary data.</text>
</comment>